<dbReference type="eggNOG" id="ENOG502N5KF">
    <property type="taxonomic scope" value="Archaea"/>
</dbReference>
<protein>
    <submittedName>
        <fullName evidence="2">Uncharacterized protein</fullName>
    </submittedName>
</protein>
<keyword evidence="1" id="KW-1133">Transmembrane helix</keyword>
<dbReference type="STRING" id="1227497.C491_01402"/>
<proteinExistence type="predicted"/>
<keyword evidence="1" id="KW-0472">Membrane</keyword>
<dbReference type="RefSeq" id="WP_005553186.1">
    <property type="nucleotide sequence ID" value="NZ_AOIB01000005.1"/>
</dbReference>
<evidence type="ECO:0000313" key="2">
    <source>
        <dbReference type="EMBL" id="ELY61472.1"/>
    </source>
</evidence>
<gene>
    <name evidence="2" type="ORF">C491_01402</name>
</gene>
<accession>L9XIN3</accession>
<comment type="caution">
    <text evidence="2">The sequence shown here is derived from an EMBL/GenBank/DDBJ whole genome shotgun (WGS) entry which is preliminary data.</text>
</comment>
<organism evidence="2 3">
    <name type="scientific">Natronococcus amylolyticus DSM 10524</name>
    <dbReference type="NCBI Taxonomy" id="1227497"/>
    <lineage>
        <taxon>Archaea</taxon>
        <taxon>Methanobacteriati</taxon>
        <taxon>Methanobacteriota</taxon>
        <taxon>Stenosarchaea group</taxon>
        <taxon>Halobacteria</taxon>
        <taxon>Halobacteriales</taxon>
        <taxon>Natrialbaceae</taxon>
        <taxon>Natronococcus</taxon>
    </lineage>
</organism>
<keyword evidence="3" id="KW-1185">Reference proteome</keyword>
<feature type="transmembrane region" description="Helical" evidence="1">
    <location>
        <begin position="29"/>
        <end position="51"/>
    </location>
</feature>
<dbReference type="EMBL" id="AOIB01000005">
    <property type="protein sequence ID" value="ELY61472.1"/>
    <property type="molecule type" value="Genomic_DNA"/>
</dbReference>
<sequence>MERFVGLIVAGGLALIAGLWLLALLEAGAVGWVLGLALTILGTGALGVGIASELELEPGR</sequence>
<name>L9XIN3_9EURY</name>
<dbReference type="Proteomes" id="UP000011688">
    <property type="component" value="Unassembled WGS sequence"/>
</dbReference>
<keyword evidence="1" id="KW-0812">Transmembrane</keyword>
<reference evidence="2 3" key="1">
    <citation type="journal article" date="2014" name="PLoS Genet.">
        <title>Phylogenetically driven sequencing of extremely halophilic archaea reveals strategies for static and dynamic osmo-response.</title>
        <authorList>
            <person name="Becker E.A."/>
            <person name="Seitzer P.M."/>
            <person name="Tritt A."/>
            <person name="Larsen D."/>
            <person name="Krusor M."/>
            <person name="Yao A.I."/>
            <person name="Wu D."/>
            <person name="Madern D."/>
            <person name="Eisen J.A."/>
            <person name="Darling A.E."/>
            <person name="Facciotti M.T."/>
        </authorList>
    </citation>
    <scope>NUCLEOTIDE SEQUENCE [LARGE SCALE GENOMIC DNA]</scope>
    <source>
        <strain evidence="2 3">DSM 10524</strain>
    </source>
</reference>
<evidence type="ECO:0000256" key="1">
    <source>
        <dbReference type="SAM" id="Phobius"/>
    </source>
</evidence>
<feature type="transmembrane region" description="Helical" evidence="1">
    <location>
        <begin position="5"/>
        <end position="23"/>
    </location>
</feature>
<dbReference type="AlphaFoldDB" id="L9XIN3"/>
<evidence type="ECO:0000313" key="3">
    <source>
        <dbReference type="Proteomes" id="UP000011688"/>
    </source>
</evidence>